<evidence type="ECO:0000256" key="2">
    <source>
        <dbReference type="ARBA" id="ARBA00022723"/>
    </source>
</evidence>
<dbReference type="SUPFAM" id="SSF48576">
    <property type="entry name" value="Terpenoid synthases"/>
    <property type="match status" value="1"/>
</dbReference>
<dbReference type="InterPro" id="IPR036965">
    <property type="entry name" value="Terpene_synth_N_sf"/>
</dbReference>
<gene>
    <name evidence="6" type="primary">LOC107022859</name>
</gene>
<reference evidence="6" key="2">
    <citation type="submission" date="2025-08" db="UniProtKB">
        <authorList>
            <consortium name="RefSeq"/>
        </authorList>
    </citation>
    <scope>IDENTIFICATION</scope>
</reference>
<evidence type="ECO:0000313" key="6">
    <source>
        <dbReference type="RefSeq" id="XP_015078923.1"/>
    </source>
</evidence>
<organism evidence="5 6">
    <name type="scientific">Solanum pennellii</name>
    <name type="common">Tomato</name>
    <name type="synonym">Lycopersicon pennellii</name>
    <dbReference type="NCBI Taxonomy" id="28526"/>
    <lineage>
        <taxon>Eukaryota</taxon>
        <taxon>Viridiplantae</taxon>
        <taxon>Streptophyta</taxon>
        <taxon>Embryophyta</taxon>
        <taxon>Tracheophyta</taxon>
        <taxon>Spermatophyta</taxon>
        <taxon>Magnoliopsida</taxon>
        <taxon>eudicotyledons</taxon>
        <taxon>Gunneridae</taxon>
        <taxon>Pentapetalae</taxon>
        <taxon>asterids</taxon>
        <taxon>lamiids</taxon>
        <taxon>Solanales</taxon>
        <taxon>Solanaceae</taxon>
        <taxon>Solanoideae</taxon>
        <taxon>Solaneae</taxon>
        <taxon>Solanum</taxon>
        <taxon>Solanum subgen. Lycopersicon</taxon>
    </lineage>
</organism>
<dbReference type="SFLD" id="SFLDS00005">
    <property type="entry name" value="Isoprenoid_Synthase_Type_I"/>
    <property type="match status" value="1"/>
</dbReference>
<feature type="domain" description="Terpene synthase N-terminal" evidence="3">
    <location>
        <begin position="58"/>
        <end position="235"/>
    </location>
</feature>
<proteinExistence type="predicted"/>
<dbReference type="Gene3D" id="1.50.10.130">
    <property type="entry name" value="Terpene synthase, N-terminal domain"/>
    <property type="match status" value="1"/>
</dbReference>
<evidence type="ECO:0000313" key="5">
    <source>
        <dbReference type="Proteomes" id="UP000694930"/>
    </source>
</evidence>
<dbReference type="PANTHER" id="PTHR31225:SF81">
    <property type="entry name" value="(E,E)-GERMACRENE B SYNTHASE-LIKE"/>
    <property type="match status" value="1"/>
</dbReference>
<comment type="pathway">
    <text evidence="1">Secondary metabolite biosynthesis; terpenoid biosynthesis.</text>
</comment>
<dbReference type="InterPro" id="IPR008949">
    <property type="entry name" value="Isoprenoid_synthase_dom_sf"/>
</dbReference>
<accession>A0ABM1H164</accession>
<dbReference type="Pfam" id="PF01397">
    <property type="entry name" value="Terpene_synth"/>
    <property type="match status" value="1"/>
</dbReference>
<dbReference type="Gene3D" id="1.10.600.10">
    <property type="entry name" value="Farnesyl Diphosphate Synthase"/>
    <property type="match status" value="1"/>
</dbReference>
<dbReference type="InterPro" id="IPR050148">
    <property type="entry name" value="Terpene_synthase-like"/>
</dbReference>
<dbReference type="PANTHER" id="PTHR31225">
    <property type="entry name" value="OS04G0344100 PROTEIN-RELATED"/>
    <property type="match status" value="1"/>
</dbReference>
<evidence type="ECO:0000256" key="1">
    <source>
        <dbReference type="ARBA" id="ARBA00004721"/>
    </source>
</evidence>
<evidence type="ECO:0000259" key="4">
    <source>
        <dbReference type="Pfam" id="PF03936"/>
    </source>
</evidence>
<dbReference type="InterPro" id="IPR044814">
    <property type="entry name" value="Terpene_cyclase_plant_C1"/>
</dbReference>
<keyword evidence="5" id="KW-1185">Reference proteome</keyword>
<dbReference type="GeneID" id="107022859"/>
<protein>
    <submittedName>
        <fullName evidence="6">Germacrene C synthase-like</fullName>
    </submittedName>
</protein>
<dbReference type="InterPro" id="IPR005630">
    <property type="entry name" value="Terpene_synthase_metal-bd"/>
</dbReference>
<dbReference type="Pfam" id="PF03936">
    <property type="entry name" value="Terpene_synth_C"/>
    <property type="match status" value="1"/>
</dbReference>
<keyword evidence="2" id="KW-0479">Metal-binding</keyword>
<evidence type="ECO:0000259" key="3">
    <source>
        <dbReference type="Pfam" id="PF01397"/>
    </source>
</evidence>
<dbReference type="SUPFAM" id="SSF48239">
    <property type="entry name" value="Terpenoid cyclases/Protein prenyltransferases"/>
    <property type="match status" value="1"/>
</dbReference>
<dbReference type="InterPro" id="IPR001906">
    <property type="entry name" value="Terpene_synth_N"/>
</dbReference>
<dbReference type="SFLD" id="SFLDG01019">
    <property type="entry name" value="Terpene_Cyclase_Like_1_C_Termi"/>
    <property type="match status" value="1"/>
</dbReference>
<dbReference type="RefSeq" id="XP_015078923.1">
    <property type="nucleotide sequence ID" value="XM_015223437.1"/>
</dbReference>
<name>A0ABM1H164_SOLPN</name>
<dbReference type="Proteomes" id="UP000694930">
    <property type="component" value="Chromosome 6"/>
</dbReference>
<dbReference type="CDD" id="cd00684">
    <property type="entry name" value="Terpene_cyclase_plant_C1"/>
    <property type="match status" value="1"/>
</dbReference>
<sequence length="592" mass="68995">MSGAMAAFSMFPHSLINFNIWRYTCEPKVHSLKRKLMSPLLAMDVNSSRHLANFHSNIWGYHFLSYTSQLTEITTQEKLEVDELKEKVMNMLMEIRDDNSTQKLVLIDTIQRLGVAYHFHNEIETSIQNIFDASSQQSENNGNLHVVSLRFRLVRQQGHYISSDVFKQFTERDGKFKKTLNNDVQALLSLYEAAQMRVRGEDILEEALTFTTTHLESMIPLLSNNPLKAQIIEALTHPIHKVIPRLGARKYIDIYENMESHNHLLLKFSKLDFNMLQKQHQRELSDLTSWWKDLDLASKVPYARDKLVEGYTWTLGVYFEPQYSRARRMLVKVFKMLSICDDTYDAYATFDELVLFTHAIQRWDINAMDSLPPYMRPFYQAILDIFDELEEELTKEGKSDRVYYGKFEMKKLARAYFKEAQWLNAGYIPNCDEYIKNAIVSTTFMALGTTSLIGMEEFITKDNFEWITNEPSILRASSTICRLMDDISDHETDQQRGHVASVIECYTKEYGASKQEAYVKFRKEVKNAWKDINKALLRPIEVPMFVLERILNLARTMDTFFQDEEDGYTNSNSKCKDIITLLLVDSVTMGRS</sequence>
<dbReference type="InterPro" id="IPR034741">
    <property type="entry name" value="Terpene_cyclase-like_1_C"/>
</dbReference>
<dbReference type="InterPro" id="IPR008930">
    <property type="entry name" value="Terpenoid_cyclase/PrenylTrfase"/>
</dbReference>
<feature type="domain" description="Terpene synthase metal-binding" evidence="4">
    <location>
        <begin position="292"/>
        <end position="531"/>
    </location>
</feature>
<reference evidence="5" key="1">
    <citation type="journal article" date="2014" name="Nat. Genet.">
        <title>The genome of the stress-tolerant wild tomato species Solanum pennellii.</title>
        <authorList>
            <person name="Bolger A."/>
            <person name="Scossa F."/>
            <person name="Bolger M.E."/>
            <person name="Lanz C."/>
            <person name="Maumus F."/>
            <person name="Tohge T."/>
            <person name="Quesneville H."/>
            <person name="Alseekh S."/>
            <person name="Sorensen I."/>
            <person name="Lichtenstein G."/>
            <person name="Fich E.A."/>
            <person name="Conte M."/>
            <person name="Keller H."/>
            <person name="Schneeberger K."/>
            <person name="Schwacke R."/>
            <person name="Ofner I."/>
            <person name="Vrebalov J."/>
            <person name="Xu Y."/>
            <person name="Osorio S."/>
            <person name="Aflitos S.A."/>
            <person name="Schijlen E."/>
            <person name="Jimenez-Gomez J.M."/>
            <person name="Ryngajllo M."/>
            <person name="Kimura S."/>
            <person name="Kumar R."/>
            <person name="Koenig D."/>
            <person name="Headland L.R."/>
            <person name="Maloof J.N."/>
            <person name="Sinha N."/>
            <person name="van Ham R.C."/>
            <person name="Lankhorst R.K."/>
            <person name="Mao L."/>
            <person name="Vogel A."/>
            <person name="Arsova B."/>
            <person name="Panstruga R."/>
            <person name="Fei Z."/>
            <person name="Rose J.K."/>
            <person name="Zamir D."/>
            <person name="Carrari F."/>
            <person name="Giovannoni J.J."/>
            <person name="Weigel D."/>
            <person name="Usadel B."/>
            <person name="Fernie A.R."/>
        </authorList>
    </citation>
    <scope>NUCLEOTIDE SEQUENCE [LARGE SCALE GENOMIC DNA]</scope>
    <source>
        <strain evidence="5">cv. LA0716</strain>
    </source>
</reference>